<dbReference type="Proteomes" id="UP000051378">
    <property type="component" value="Unassembled WGS sequence"/>
</dbReference>
<name>A0A0R2DVJ1_9LACO</name>
<comment type="caution">
    <text evidence="1">The sequence shown here is derived from an EMBL/GenBank/DDBJ whole genome shotgun (WGS) entry which is preliminary data.</text>
</comment>
<accession>A0A0R2DVJ1</accession>
<protein>
    <submittedName>
        <fullName evidence="1">Uncharacterized protein</fullName>
    </submittedName>
</protein>
<dbReference type="PATRIC" id="fig|1423744.4.peg.220"/>
<dbReference type="EMBL" id="AYZL01000010">
    <property type="protein sequence ID" value="KRN04538.1"/>
    <property type="molecule type" value="Genomic_DNA"/>
</dbReference>
<proteinExistence type="predicted"/>
<keyword evidence="2" id="KW-1185">Reference proteome</keyword>
<dbReference type="AlphaFoldDB" id="A0A0R2DVJ1"/>
<sequence length="103" mass="12142">MQDYQYFDLIEQITRNDGSKYYEIANITMNGRAEKAAIENLIQEVRIVQLNIPRSPSLVTYEQYINDNYTFPGPELTEFEEWQKPEGKIKEAFETILKSNNIE</sequence>
<organism evidence="1 2">
    <name type="scientific">Holzapfeliella floricola DSM 23037 = JCM 16512</name>
    <dbReference type="NCBI Taxonomy" id="1423744"/>
    <lineage>
        <taxon>Bacteria</taxon>
        <taxon>Bacillati</taxon>
        <taxon>Bacillota</taxon>
        <taxon>Bacilli</taxon>
        <taxon>Lactobacillales</taxon>
        <taxon>Lactobacillaceae</taxon>
        <taxon>Holzapfeliella</taxon>
    </lineage>
</organism>
<gene>
    <name evidence="1" type="ORF">FC86_GL000215</name>
</gene>
<evidence type="ECO:0000313" key="2">
    <source>
        <dbReference type="Proteomes" id="UP000051378"/>
    </source>
</evidence>
<dbReference type="STRING" id="1423744.FC86_GL000215"/>
<reference evidence="1 2" key="1">
    <citation type="journal article" date="2015" name="Genome Announc.">
        <title>Expanding the biotechnology potential of lactobacilli through comparative genomics of 213 strains and associated genera.</title>
        <authorList>
            <person name="Sun Z."/>
            <person name="Harris H.M."/>
            <person name="McCann A."/>
            <person name="Guo C."/>
            <person name="Argimon S."/>
            <person name="Zhang W."/>
            <person name="Yang X."/>
            <person name="Jeffery I.B."/>
            <person name="Cooney J.C."/>
            <person name="Kagawa T.F."/>
            <person name="Liu W."/>
            <person name="Song Y."/>
            <person name="Salvetti E."/>
            <person name="Wrobel A."/>
            <person name="Rasinkangas P."/>
            <person name="Parkhill J."/>
            <person name="Rea M.C."/>
            <person name="O'Sullivan O."/>
            <person name="Ritari J."/>
            <person name="Douillard F.P."/>
            <person name="Paul Ross R."/>
            <person name="Yang R."/>
            <person name="Briner A.E."/>
            <person name="Felis G.E."/>
            <person name="de Vos W.M."/>
            <person name="Barrangou R."/>
            <person name="Klaenhammer T.R."/>
            <person name="Caufield P.W."/>
            <person name="Cui Y."/>
            <person name="Zhang H."/>
            <person name="O'Toole P.W."/>
        </authorList>
    </citation>
    <scope>NUCLEOTIDE SEQUENCE [LARGE SCALE GENOMIC DNA]</scope>
    <source>
        <strain evidence="1 2">DSM 23037</strain>
    </source>
</reference>
<evidence type="ECO:0000313" key="1">
    <source>
        <dbReference type="EMBL" id="KRN04538.1"/>
    </source>
</evidence>
<dbReference type="RefSeq" id="WP_056974396.1">
    <property type="nucleotide sequence ID" value="NZ_AYZL01000010.1"/>
</dbReference>
<dbReference type="OrthoDB" id="2141081at2"/>